<name>A0A7T0BZN1_9BACT</name>
<evidence type="ECO:0000256" key="1">
    <source>
        <dbReference type="SAM" id="MobiDB-lite"/>
    </source>
</evidence>
<dbReference type="PROSITE" id="PS51257">
    <property type="entry name" value="PROKAR_LIPOPROTEIN"/>
    <property type="match status" value="1"/>
</dbReference>
<sequence>MTSLRSSRYFLGLTALCLILPLLTSCAFKKEKKLEKGGLTLMYPTQASAGSEVNSMQLNHPLNISEDQVRAQLAFLFFEELSLMGKKRPVFAPESINTIAPLIAKGIRHLKPGRLLFFEWESPKGTTSGHVFIVGSMIHWRFDSIQGMDYASSTLSSWGGNTWRLTPIPGQAYHVSKKILGERTNENWIFSKQDLSVPKRIQKRARKLSKDPSKQSEPPEQRTIPGKKELEQKLKFLKDLRDKDLIGEEEYQQKREELLNKLL</sequence>
<evidence type="ECO:0000313" key="3">
    <source>
        <dbReference type="Proteomes" id="UP000594464"/>
    </source>
</evidence>
<evidence type="ECO:0000313" key="2">
    <source>
        <dbReference type="EMBL" id="QPJ63881.1"/>
    </source>
</evidence>
<feature type="compositionally biased region" description="Basic and acidic residues" evidence="1">
    <location>
        <begin position="208"/>
        <end position="229"/>
    </location>
</feature>
<dbReference type="KEGG" id="nva:G3M78_00035"/>
<dbReference type="AlphaFoldDB" id="A0A7T0BZN1"/>
<dbReference type="Proteomes" id="UP000594464">
    <property type="component" value="Chromosome"/>
</dbReference>
<reference evidence="3" key="1">
    <citation type="submission" date="2020-02" db="EMBL/GenBank/DDBJ databases">
        <title>Genomic and physiological characterization of two novel Nitrospinaceae genera.</title>
        <authorList>
            <person name="Mueller A.J."/>
            <person name="Jung M.-Y."/>
            <person name="Strachan C.R."/>
            <person name="Herbold C.W."/>
            <person name="Kirkegaard R.H."/>
            <person name="Daims H."/>
        </authorList>
    </citation>
    <scope>NUCLEOTIDE SEQUENCE [LARGE SCALE GENOMIC DNA]</scope>
</reference>
<dbReference type="EMBL" id="CP048620">
    <property type="protein sequence ID" value="QPJ63881.1"/>
    <property type="molecule type" value="Genomic_DNA"/>
</dbReference>
<gene>
    <name evidence="2" type="ORF">G3M78_00035</name>
</gene>
<proteinExistence type="predicted"/>
<accession>A0A7T0BZN1</accession>
<protein>
    <submittedName>
        <fullName evidence="2">SHOCT domain-containing protein</fullName>
    </submittedName>
</protein>
<organism evidence="2 3">
    <name type="scientific">Candidatus Nitrohelix vancouverensis</name>
    <dbReference type="NCBI Taxonomy" id="2705534"/>
    <lineage>
        <taxon>Bacteria</taxon>
        <taxon>Pseudomonadati</taxon>
        <taxon>Nitrospinota/Tectimicrobiota group</taxon>
        <taxon>Nitrospinota</taxon>
        <taxon>Nitrospinia</taxon>
        <taxon>Nitrospinales</taxon>
        <taxon>Nitrospinaceae</taxon>
        <taxon>Candidatus Nitrohelix</taxon>
    </lineage>
</organism>
<feature type="region of interest" description="Disordered" evidence="1">
    <location>
        <begin position="201"/>
        <end position="229"/>
    </location>
</feature>